<dbReference type="PANTHER" id="PTHR11113">
    <property type="entry name" value="N-ACETYLGLUCOSAMINE-6-PHOSPHATE DEACETYLASE"/>
    <property type="match status" value="1"/>
</dbReference>
<dbReference type="KEGG" id="paek:D3873_10755"/>
<evidence type="ECO:0000256" key="3">
    <source>
        <dbReference type="ARBA" id="ARBA00022801"/>
    </source>
</evidence>
<evidence type="ECO:0000256" key="1">
    <source>
        <dbReference type="ARBA" id="ARBA00006773"/>
    </source>
</evidence>
<evidence type="ECO:0000313" key="7">
    <source>
        <dbReference type="EMBL" id="AYC30305.1"/>
    </source>
</evidence>
<dbReference type="Proteomes" id="UP000265725">
    <property type="component" value="Chromosome"/>
</dbReference>
<dbReference type="SUPFAM" id="SSF51338">
    <property type="entry name" value="Composite domain of metallo-dependent hydrolases"/>
    <property type="match status" value="1"/>
</dbReference>
<proteinExistence type="inferred from homology"/>
<reference evidence="8" key="1">
    <citation type="submission" date="2018-09" db="EMBL/GenBank/DDBJ databases">
        <authorList>
            <person name="Zhu H."/>
        </authorList>
    </citation>
    <scope>NUCLEOTIDE SEQUENCE [LARGE SCALE GENOMIC DNA]</scope>
    <source>
        <strain evidence="8">K2R23-3</strain>
    </source>
</reference>
<name>A0A385YTV1_9BACL</name>
<dbReference type="InterPro" id="IPR011059">
    <property type="entry name" value="Metal-dep_hydrolase_composite"/>
</dbReference>
<dbReference type="EC" id="3.5.4.2" evidence="2"/>
<comment type="similarity">
    <text evidence="1">Belongs to the metallo-dependent hydrolases superfamily. Adenine deaminase family.</text>
</comment>
<feature type="domain" description="Adenine deaminase C-terminal" evidence="6">
    <location>
        <begin position="407"/>
        <end position="567"/>
    </location>
</feature>
<protein>
    <recommendedName>
        <fullName evidence="2">adenine deaminase</fullName>
        <ecNumber evidence="2">3.5.4.2</ecNumber>
    </recommendedName>
</protein>
<dbReference type="InterPro" id="IPR026912">
    <property type="entry name" value="Adenine_deam_C"/>
</dbReference>
<dbReference type="Pfam" id="PF01979">
    <property type="entry name" value="Amidohydro_1"/>
    <property type="match status" value="1"/>
</dbReference>
<comment type="catalytic activity">
    <reaction evidence="4">
        <text>adenine + H2O + H(+) = hypoxanthine + NH4(+)</text>
        <dbReference type="Rhea" id="RHEA:23688"/>
        <dbReference type="ChEBI" id="CHEBI:15377"/>
        <dbReference type="ChEBI" id="CHEBI:15378"/>
        <dbReference type="ChEBI" id="CHEBI:16708"/>
        <dbReference type="ChEBI" id="CHEBI:17368"/>
        <dbReference type="ChEBI" id="CHEBI:28938"/>
        <dbReference type="EC" id="3.5.4.2"/>
    </reaction>
</comment>
<dbReference type="RefSeq" id="WP_119884022.1">
    <property type="nucleotide sequence ID" value="NZ_CP032418.1"/>
</dbReference>
<dbReference type="EMBL" id="CP032418">
    <property type="protein sequence ID" value="AYC30305.1"/>
    <property type="molecule type" value="Genomic_DNA"/>
</dbReference>
<dbReference type="Gene3D" id="2.30.40.10">
    <property type="entry name" value="Urease, subunit C, domain 1"/>
    <property type="match status" value="1"/>
</dbReference>
<dbReference type="AlphaFoldDB" id="A0A385YTV1"/>
<feature type="domain" description="Amidohydrolase-related" evidence="5">
    <location>
        <begin position="77"/>
        <end position="359"/>
    </location>
</feature>
<evidence type="ECO:0000256" key="2">
    <source>
        <dbReference type="ARBA" id="ARBA00012782"/>
    </source>
</evidence>
<evidence type="ECO:0000256" key="4">
    <source>
        <dbReference type="ARBA" id="ARBA00047720"/>
    </source>
</evidence>
<dbReference type="Pfam" id="PF13382">
    <property type="entry name" value="Adenine_deam_C"/>
    <property type="match status" value="1"/>
</dbReference>
<dbReference type="OrthoDB" id="9775607at2"/>
<keyword evidence="8" id="KW-1185">Reference proteome</keyword>
<sequence length="579" mass="65349">MQAPAWKIDEIREQIQIIDGKKSPSMLVKNATYLHSVFKTWERGNIWIDGDRIVYVGPELPLVLDGTEIIDATPFKIVPGYIEPHVHPFQLYNPQTFGQYAASRGTTTFLADNLMLFLSLENESVFELLDELKKQPFTYYWWARFDSQTVLANEDELFHSRSIGDWLERPDVLMGGELTGWTRLLAGDDQMLYWLQMAKRKGKKIEGHFPGASDKTLTRMRLFGADGDHESMTVEEVERRLRHGYGVTLRHSSIRPDLPHLLKSIVEKGWNVFDHLMMTTDGSTPSFHLDGVMDKCIQAALDAGVSPIDAYQMASYNAARYYNMSHLHGMVATGRIAHLNFLSSENEPTPVRVLASGQWLKTEEGVAPIQEKMDWSVLGTLELDFELVEDDFDFSMPLGIEMVNDVITKPYAVSTNLGENSLPKDTEELFLMLVDRKGKWHVNTIIKGFGSSIEGFASSYSNTGDIILIGKSKSAMKAAFDSLKERKGGIVLLENGEVVTHLPLAIDGSLSDQPFEVLVEQELALKEELTKRGFRHGDAIYTLLFLQSTHLPYVRITQKGLYDVMKKEVLIPSFMRTGG</sequence>
<evidence type="ECO:0000259" key="5">
    <source>
        <dbReference type="Pfam" id="PF01979"/>
    </source>
</evidence>
<keyword evidence="3" id="KW-0378">Hydrolase</keyword>
<dbReference type="Gene3D" id="3.20.20.140">
    <property type="entry name" value="Metal-dependent hydrolases"/>
    <property type="match status" value="1"/>
</dbReference>
<dbReference type="SUPFAM" id="SSF51556">
    <property type="entry name" value="Metallo-dependent hydrolases"/>
    <property type="match status" value="1"/>
</dbReference>
<dbReference type="InterPro" id="IPR032466">
    <property type="entry name" value="Metal_Hydrolase"/>
</dbReference>
<accession>A0A385YTV1</accession>
<dbReference type="GO" id="GO:0000034">
    <property type="term" value="F:adenine deaminase activity"/>
    <property type="evidence" value="ECO:0007669"/>
    <property type="project" value="UniProtKB-EC"/>
</dbReference>
<evidence type="ECO:0000259" key="6">
    <source>
        <dbReference type="Pfam" id="PF13382"/>
    </source>
</evidence>
<dbReference type="InterPro" id="IPR006680">
    <property type="entry name" value="Amidohydro-rel"/>
</dbReference>
<dbReference type="PANTHER" id="PTHR11113:SF6">
    <property type="entry name" value="ADENINE DEAMINASE YERA-RELATED"/>
    <property type="match status" value="1"/>
</dbReference>
<evidence type="ECO:0000313" key="8">
    <source>
        <dbReference type="Proteomes" id="UP000265725"/>
    </source>
</evidence>
<organism evidence="7 8">
    <name type="scientific">Paenisporosarcina cavernae</name>
    <dbReference type="NCBI Taxonomy" id="2320858"/>
    <lineage>
        <taxon>Bacteria</taxon>
        <taxon>Bacillati</taxon>
        <taxon>Bacillota</taxon>
        <taxon>Bacilli</taxon>
        <taxon>Bacillales</taxon>
        <taxon>Caryophanaceae</taxon>
        <taxon>Paenisporosarcina</taxon>
    </lineage>
</organism>
<gene>
    <name evidence="7" type="ORF">D3873_10755</name>
</gene>